<evidence type="ECO:0000313" key="2">
    <source>
        <dbReference type="EMBL" id="MBW74892.1"/>
    </source>
</evidence>
<dbReference type="AlphaFoldDB" id="A0A2M4DBE1"/>
<feature type="signal peptide" evidence="1">
    <location>
        <begin position="1"/>
        <end position="16"/>
    </location>
</feature>
<accession>A0A2M4DBE1</accession>
<organism evidence="2">
    <name type="scientific">Anopheles darlingi</name>
    <name type="common">Mosquito</name>
    <dbReference type="NCBI Taxonomy" id="43151"/>
    <lineage>
        <taxon>Eukaryota</taxon>
        <taxon>Metazoa</taxon>
        <taxon>Ecdysozoa</taxon>
        <taxon>Arthropoda</taxon>
        <taxon>Hexapoda</taxon>
        <taxon>Insecta</taxon>
        <taxon>Pterygota</taxon>
        <taxon>Neoptera</taxon>
        <taxon>Endopterygota</taxon>
        <taxon>Diptera</taxon>
        <taxon>Nematocera</taxon>
        <taxon>Culicoidea</taxon>
        <taxon>Culicidae</taxon>
        <taxon>Anophelinae</taxon>
        <taxon>Anopheles</taxon>
    </lineage>
</organism>
<reference evidence="2" key="1">
    <citation type="submission" date="2018-01" db="EMBL/GenBank/DDBJ databases">
        <title>An insight into the sialome of Amazonian anophelines.</title>
        <authorList>
            <person name="Ribeiro J.M."/>
            <person name="Scarpassa V."/>
            <person name="Calvo E."/>
        </authorList>
    </citation>
    <scope>NUCLEOTIDE SEQUENCE</scope>
</reference>
<keyword evidence="1" id="KW-0732">Signal</keyword>
<feature type="chain" id="PRO_5015005717" evidence="1">
    <location>
        <begin position="17"/>
        <end position="84"/>
    </location>
</feature>
<sequence>MFWICSFFFPETTALAKVVEVAGRCGNLVAADLLLWVGLRCGLISRLPGLPWIAHLTSDDPLPGNRDQLYHSVARTSFALPGGG</sequence>
<evidence type="ECO:0000256" key="1">
    <source>
        <dbReference type="SAM" id="SignalP"/>
    </source>
</evidence>
<protein>
    <submittedName>
        <fullName evidence="2">Putative secreted protein</fullName>
    </submittedName>
</protein>
<name>A0A2M4DBE1_ANODA</name>
<proteinExistence type="predicted"/>
<dbReference type="EMBL" id="GGFL01010714">
    <property type="protein sequence ID" value="MBW74892.1"/>
    <property type="molecule type" value="Transcribed_RNA"/>
</dbReference>